<organism evidence="2 3">
    <name type="scientific">Blautia intestinihominis</name>
    <dbReference type="NCBI Taxonomy" id="3133152"/>
    <lineage>
        <taxon>Bacteria</taxon>
        <taxon>Bacillati</taxon>
        <taxon>Bacillota</taxon>
        <taxon>Clostridia</taxon>
        <taxon>Lachnospirales</taxon>
        <taxon>Lachnospiraceae</taxon>
        <taxon>Blautia</taxon>
    </lineage>
</organism>
<comment type="caution">
    <text evidence="2">The sequence shown here is derived from an EMBL/GenBank/DDBJ whole genome shotgun (WGS) entry which is preliminary data.</text>
</comment>
<evidence type="ECO:0000256" key="1">
    <source>
        <dbReference type="SAM" id="Coils"/>
    </source>
</evidence>
<keyword evidence="1" id="KW-0175">Coiled coil</keyword>
<protein>
    <submittedName>
        <fullName evidence="2">Uncharacterized protein</fullName>
    </submittedName>
</protein>
<feature type="coiled-coil region" evidence="1">
    <location>
        <begin position="7"/>
        <end position="155"/>
    </location>
</feature>
<reference evidence="2 3" key="1">
    <citation type="submission" date="2024-03" db="EMBL/GenBank/DDBJ databases">
        <title>Human intestinal bacterial collection.</title>
        <authorList>
            <person name="Pauvert C."/>
            <person name="Hitch T.C.A."/>
            <person name="Clavel T."/>
        </authorList>
    </citation>
    <scope>NUCLEOTIDE SEQUENCE [LARGE SCALE GENOMIC DNA]</scope>
    <source>
        <strain evidence="2 3">CLA-AA-H95</strain>
    </source>
</reference>
<sequence length="157" mass="18378">MTEHEMLELILQKITGLEDKVTGLEDKVTGLENKVTGLEDRMTGFEDRMTGLENKVTGLEDGQQNILQQIDEKITASEERMMQKMDEKLTHSENLILHELDRVQEHLETDVQKVERNLEELQQYYRITKLENDNTSLLLKMYNNMQKEIEELKAKIA</sequence>
<evidence type="ECO:0000313" key="3">
    <source>
        <dbReference type="Proteomes" id="UP001446032"/>
    </source>
</evidence>
<dbReference type="Gene3D" id="1.20.5.170">
    <property type="match status" value="1"/>
</dbReference>
<name>A0ABV1AQU1_9FIRM</name>
<dbReference type="SUPFAM" id="SSF57997">
    <property type="entry name" value="Tropomyosin"/>
    <property type="match status" value="1"/>
</dbReference>
<dbReference type="EMBL" id="JBBMEI010000046">
    <property type="protein sequence ID" value="MEQ2359279.1"/>
    <property type="molecule type" value="Genomic_DNA"/>
</dbReference>
<dbReference type="RefSeq" id="WP_118251393.1">
    <property type="nucleotide sequence ID" value="NZ_JBBMEI010000046.1"/>
</dbReference>
<keyword evidence="3" id="KW-1185">Reference proteome</keyword>
<evidence type="ECO:0000313" key="2">
    <source>
        <dbReference type="EMBL" id="MEQ2359279.1"/>
    </source>
</evidence>
<proteinExistence type="predicted"/>
<gene>
    <name evidence="2" type="ORF">WMO75_13265</name>
</gene>
<dbReference type="Proteomes" id="UP001446032">
    <property type="component" value="Unassembled WGS sequence"/>
</dbReference>
<accession>A0ABV1AQU1</accession>